<dbReference type="Pfam" id="PF04193">
    <property type="entry name" value="PQ-loop"/>
    <property type="match status" value="1"/>
</dbReference>
<evidence type="ECO:0000256" key="5">
    <source>
        <dbReference type="SAM" id="Phobius"/>
    </source>
</evidence>
<evidence type="ECO:0000256" key="4">
    <source>
        <dbReference type="ARBA" id="ARBA00023136"/>
    </source>
</evidence>
<name>A0A1Q5UAZ5_9EURO</name>
<evidence type="ECO:0000313" key="7">
    <source>
        <dbReference type="Proteomes" id="UP000186955"/>
    </source>
</evidence>
<dbReference type="SMART" id="SM00679">
    <property type="entry name" value="CTNS"/>
    <property type="match status" value="1"/>
</dbReference>
<dbReference type="AlphaFoldDB" id="A0A1Q5UAZ5"/>
<keyword evidence="7" id="KW-1185">Reference proteome</keyword>
<comment type="subcellular location">
    <subcellularLocation>
        <location evidence="1">Membrane</location>
        <topology evidence="1">Multi-pass membrane protein</topology>
    </subcellularLocation>
</comment>
<dbReference type="EMBL" id="MNBE01000474">
    <property type="protein sequence ID" value="OKP09646.1"/>
    <property type="molecule type" value="Genomic_DNA"/>
</dbReference>
<evidence type="ECO:0000256" key="2">
    <source>
        <dbReference type="ARBA" id="ARBA00022692"/>
    </source>
</evidence>
<organism evidence="6 7">
    <name type="scientific">Penicillium subrubescens</name>
    <dbReference type="NCBI Taxonomy" id="1316194"/>
    <lineage>
        <taxon>Eukaryota</taxon>
        <taxon>Fungi</taxon>
        <taxon>Dikarya</taxon>
        <taxon>Ascomycota</taxon>
        <taxon>Pezizomycotina</taxon>
        <taxon>Eurotiomycetes</taxon>
        <taxon>Eurotiomycetidae</taxon>
        <taxon>Eurotiales</taxon>
        <taxon>Aspergillaceae</taxon>
        <taxon>Penicillium</taxon>
    </lineage>
</organism>
<dbReference type="Proteomes" id="UP000186955">
    <property type="component" value="Unassembled WGS sequence"/>
</dbReference>
<dbReference type="InterPro" id="IPR006603">
    <property type="entry name" value="PQ-loop_rpt"/>
</dbReference>
<keyword evidence="3 5" id="KW-1133">Transmembrane helix</keyword>
<accession>A0A1Q5UAZ5</accession>
<keyword evidence="2 5" id="KW-0812">Transmembrane</keyword>
<gene>
    <name evidence="6" type="ORF">PENSUB_4917</name>
</gene>
<evidence type="ECO:0000256" key="3">
    <source>
        <dbReference type="ARBA" id="ARBA00022989"/>
    </source>
</evidence>
<protein>
    <recommendedName>
        <fullName evidence="8">PQ-loop repeat-containing protein 1</fullName>
    </recommendedName>
</protein>
<sequence>MSDGNVTVASNVLGTIGTVLWCIQLIPQIWYNYRRKKTDGFPAAMMLLWASCMVSSA</sequence>
<comment type="caution">
    <text evidence="6">The sequence shown here is derived from an EMBL/GenBank/DDBJ whole genome shotgun (WGS) entry which is preliminary data.</text>
</comment>
<keyword evidence="4 5" id="KW-0472">Membrane</keyword>
<dbReference type="Gene3D" id="1.20.1280.290">
    <property type="match status" value="1"/>
</dbReference>
<evidence type="ECO:0000256" key="1">
    <source>
        <dbReference type="ARBA" id="ARBA00004141"/>
    </source>
</evidence>
<evidence type="ECO:0008006" key="8">
    <source>
        <dbReference type="Google" id="ProtNLM"/>
    </source>
</evidence>
<feature type="transmembrane region" description="Helical" evidence="5">
    <location>
        <begin position="12"/>
        <end position="31"/>
    </location>
</feature>
<evidence type="ECO:0000313" key="6">
    <source>
        <dbReference type="EMBL" id="OKP09646.1"/>
    </source>
</evidence>
<dbReference type="GO" id="GO:0016020">
    <property type="term" value="C:membrane"/>
    <property type="evidence" value="ECO:0007669"/>
    <property type="project" value="UniProtKB-SubCell"/>
</dbReference>
<reference evidence="6 7" key="1">
    <citation type="submission" date="2016-10" db="EMBL/GenBank/DDBJ databases">
        <title>Genome sequence of the ascomycete fungus Penicillium subrubescens.</title>
        <authorList>
            <person name="De Vries R.P."/>
            <person name="Peng M."/>
            <person name="Dilokpimol A."/>
            <person name="Hilden K."/>
            <person name="Makela M.R."/>
            <person name="Grigoriev I."/>
            <person name="Riley R."/>
            <person name="Granchi Z."/>
        </authorList>
    </citation>
    <scope>NUCLEOTIDE SEQUENCE [LARGE SCALE GENOMIC DNA]</scope>
    <source>
        <strain evidence="6 7">CBS 132785</strain>
    </source>
</reference>
<proteinExistence type="predicted"/>